<dbReference type="EC" id="3.1.-.-" evidence="1"/>
<dbReference type="EMBL" id="CZPZ01000011">
    <property type="protein sequence ID" value="CUS34768.1"/>
    <property type="molecule type" value="Genomic_DNA"/>
</dbReference>
<evidence type="ECO:0000313" key="2">
    <source>
        <dbReference type="EMBL" id="CUS34768.1"/>
    </source>
</evidence>
<evidence type="ECO:0000256" key="1">
    <source>
        <dbReference type="PIRNR" id="PIRNR033490"/>
    </source>
</evidence>
<keyword evidence="1" id="KW-0540">Nuclease</keyword>
<dbReference type="PIRSF" id="PIRSF033490">
    <property type="entry name" value="MazF"/>
    <property type="match status" value="1"/>
</dbReference>
<dbReference type="GO" id="GO:0016787">
    <property type="term" value="F:hydrolase activity"/>
    <property type="evidence" value="ECO:0007669"/>
    <property type="project" value="UniProtKB-KW"/>
</dbReference>
<accession>A0A0S4LDQ1</accession>
<dbReference type="InterPro" id="IPR011067">
    <property type="entry name" value="Plasmid_toxin/cell-grow_inhib"/>
</dbReference>
<dbReference type="GO" id="GO:0006402">
    <property type="term" value="P:mRNA catabolic process"/>
    <property type="evidence" value="ECO:0007669"/>
    <property type="project" value="TreeGrafter"/>
</dbReference>
<comment type="function">
    <text evidence="1">Toxic component of a type II toxin-antitoxin (TA) system.</text>
</comment>
<dbReference type="GO" id="GO:0004521">
    <property type="term" value="F:RNA endonuclease activity"/>
    <property type="evidence" value="ECO:0007669"/>
    <property type="project" value="TreeGrafter"/>
</dbReference>
<dbReference type="PANTHER" id="PTHR33988:SF2">
    <property type="entry name" value="ENDORIBONUCLEASE MAZF"/>
    <property type="match status" value="1"/>
</dbReference>
<dbReference type="PANTHER" id="PTHR33988">
    <property type="entry name" value="ENDORIBONUCLEASE MAZF-RELATED"/>
    <property type="match status" value="1"/>
</dbReference>
<comment type="similarity">
    <text evidence="1">Belongs to the PemK/MazF family.</text>
</comment>
<protein>
    <recommendedName>
        <fullName evidence="1">mRNA interferase</fullName>
        <ecNumber evidence="1">3.1.-.-</ecNumber>
    </recommendedName>
</protein>
<evidence type="ECO:0000313" key="3">
    <source>
        <dbReference type="Proteomes" id="UP000198736"/>
    </source>
</evidence>
<dbReference type="AlphaFoldDB" id="A0A0S4LDQ1"/>
<dbReference type="Gene3D" id="2.30.30.110">
    <property type="match status" value="1"/>
</dbReference>
<dbReference type="InterPro" id="IPR003477">
    <property type="entry name" value="PemK-like"/>
</dbReference>
<dbReference type="GO" id="GO:0003677">
    <property type="term" value="F:DNA binding"/>
    <property type="evidence" value="ECO:0007669"/>
    <property type="project" value="InterPro"/>
</dbReference>
<reference evidence="3" key="1">
    <citation type="submission" date="2015-10" db="EMBL/GenBank/DDBJ databases">
        <authorList>
            <person name="Luecker S."/>
            <person name="Luecker S."/>
        </authorList>
    </citation>
    <scope>NUCLEOTIDE SEQUENCE [LARGE SCALE GENOMIC DNA]</scope>
</reference>
<dbReference type="RefSeq" id="WP_090896120.1">
    <property type="nucleotide sequence ID" value="NZ_CZPZ01000011.1"/>
</dbReference>
<gene>
    <name evidence="2" type="ORF">COMA2_190003</name>
</gene>
<organism evidence="2 3">
    <name type="scientific">Candidatus Nitrospira nitrificans</name>
    <dbReference type="NCBI Taxonomy" id="1742973"/>
    <lineage>
        <taxon>Bacteria</taxon>
        <taxon>Pseudomonadati</taxon>
        <taxon>Nitrospirota</taxon>
        <taxon>Nitrospiria</taxon>
        <taxon>Nitrospirales</taxon>
        <taxon>Nitrospiraceae</taxon>
        <taxon>Nitrospira</taxon>
    </lineage>
</organism>
<dbReference type="Proteomes" id="UP000198736">
    <property type="component" value="Unassembled WGS sequence"/>
</dbReference>
<dbReference type="OrthoDB" id="9793906at2"/>
<dbReference type="SUPFAM" id="SSF50118">
    <property type="entry name" value="Cell growth inhibitor/plasmid maintenance toxic component"/>
    <property type="match status" value="1"/>
</dbReference>
<dbReference type="GO" id="GO:0016075">
    <property type="term" value="P:rRNA catabolic process"/>
    <property type="evidence" value="ECO:0007669"/>
    <property type="project" value="TreeGrafter"/>
</dbReference>
<dbReference type="STRING" id="1742973.COMA2_190003"/>
<keyword evidence="1" id="KW-0378">Hydrolase</keyword>
<sequence length="112" mass="12682">MALEHARPARGEVYLIDLDPTRGSEIRKTRPCLVVSPDELNQYLRTVIIAPMTTGGQTYPWRVRCRFRDRSGFVAIDQLRTVDSERLVKRLGRVTPGTLAAVLAVLQEMFTP</sequence>
<name>A0A0S4LDQ1_9BACT</name>
<dbReference type="Pfam" id="PF02452">
    <property type="entry name" value="PemK_toxin"/>
    <property type="match status" value="1"/>
</dbReference>
<proteinExistence type="inferred from homology"/>
<keyword evidence="3" id="KW-1185">Reference proteome</keyword>
<keyword evidence="1" id="KW-0255">Endonuclease</keyword>